<dbReference type="Proteomes" id="UP000054997">
    <property type="component" value="Unassembled WGS sequence"/>
</dbReference>
<protein>
    <submittedName>
        <fullName evidence="1">Uncharacterized protein</fullName>
    </submittedName>
</protein>
<dbReference type="RefSeq" id="WP_058530059.1">
    <property type="nucleotide sequence ID" value="NZ_UGON01000002.1"/>
</dbReference>
<comment type="caution">
    <text evidence="1">The sequence shown here is derived from an EMBL/GenBank/DDBJ whole genome shotgun (WGS) entry which is preliminary data.</text>
</comment>
<reference evidence="1 2" key="1">
    <citation type="submission" date="2015-11" db="EMBL/GenBank/DDBJ databases">
        <title>Genomic analysis of 38 Legionella species identifies large and diverse effector repertoires.</title>
        <authorList>
            <person name="Burstein D."/>
            <person name="Amaro F."/>
            <person name="Zusman T."/>
            <person name="Lifshitz Z."/>
            <person name="Cohen O."/>
            <person name="Gilbert J.A."/>
            <person name="Pupko T."/>
            <person name="Shuman H.A."/>
            <person name="Segal G."/>
        </authorList>
    </citation>
    <scope>NUCLEOTIDE SEQUENCE [LARGE SCALE GENOMIC DNA]</scope>
    <source>
        <strain evidence="1 2">ATCC 49505</strain>
    </source>
</reference>
<keyword evidence="2" id="KW-1185">Reference proteome</keyword>
<dbReference type="STRING" id="45068.Llon_2108"/>
<evidence type="ECO:0000313" key="1">
    <source>
        <dbReference type="EMBL" id="KTD19936.1"/>
    </source>
</evidence>
<gene>
    <name evidence="1" type="ORF">Llon_2108</name>
</gene>
<sequence>MNKRLVWNFEIHSSPELRLPRQPELTDEMKWEIRFFWPADAIIELRGLDDSFLDLSQYTIRQRRDCYYLLPDSEFNIKMRRDQLLYKPLLKKANNARAFGKKINLLEQDKKTFLPGMKQHQVDNLLNLLNDCGQQIEVNKVALLHKLNTIPKTSIELARLQIKKQVFFTACIEGKALTLVESLSKHLLGNELSCDYITFLKKLAIHD</sequence>
<accession>A0A0W0VII6</accession>
<dbReference type="AlphaFoldDB" id="A0A0W0VII6"/>
<name>A0A0W0VII6_9GAMM</name>
<evidence type="ECO:0000313" key="2">
    <source>
        <dbReference type="Proteomes" id="UP000054997"/>
    </source>
</evidence>
<proteinExistence type="predicted"/>
<dbReference type="PATRIC" id="fig|45068.5.peg.2293"/>
<dbReference type="EMBL" id="LNYK01000033">
    <property type="protein sequence ID" value="KTD19936.1"/>
    <property type="molecule type" value="Genomic_DNA"/>
</dbReference>
<organism evidence="1 2">
    <name type="scientific">Legionella londiniensis</name>
    <dbReference type="NCBI Taxonomy" id="45068"/>
    <lineage>
        <taxon>Bacteria</taxon>
        <taxon>Pseudomonadati</taxon>
        <taxon>Pseudomonadota</taxon>
        <taxon>Gammaproteobacteria</taxon>
        <taxon>Legionellales</taxon>
        <taxon>Legionellaceae</taxon>
        <taxon>Legionella</taxon>
    </lineage>
</organism>